<comment type="caution">
    <text evidence="1">The sequence shown here is derived from an EMBL/GenBank/DDBJ whole genome shotgun (WGS) entry which is preliminary data.</text>
</comment>
<organism evidence="1 2">
    <name type="scientific">Acetobacter fabarum</name>
    <dbReference type="NCBI Taxonomy" id="483199"/>
    <lineage>
        <taxon>Bacteria</taxon>
        <taxon>Pseudomonadati</taxon>
        <taxon>Pseudomonadota</taxon>
        <taxon>Alphaproteobacteria</taxon>
        <taxon>Acetobacterales</taxon>
        <taxon>Acetobacteraceae</taxon>
        <taxon>Acetobacter</taxon>
    </lineage>
</organism>
<proteinExistence type="predicted"/>
<dbReference type="GO" id="GO:0006355">
    <property type="term" value="P:regulation of DNA-templated transcription"/>
    <property type="evidence" value="ECO:0007669"/>
    <property type="project" value="InterPro"/>
</dbReference>
<dbReference type="Proteomes" id="UP000216151">
    <property type="component" value="Unassembled WGS sequence"/>
</dbReference>
<evidence type="ECO:0000313" key="2">
    <source>
        <dbReference type="Proteomes" id="UP000216151"/>
    </source>
</evidence>
<dbReference type="EMBL" id="NCXK01000044">
    <property type="protein sequence ID" value="PAK76788.1"/>
    <property type="molecule type" value="Genomic_DNA"/>
</dbReference>
<dbReference type="AlphaFoldDB" id="A0A269XU36"/>
<reference evidence="1 2" key="1">
    <citation type="submission" date="2017-04" db="EMBL/GenBank/DDBJ databases">
        <title>Kefir bacterial isolates.</title>
        <authorList>
            <person name="Kim Y."/>
            <person name="Blasche S."/>
            <person name="Patil K.R."/>
        </authorList>
    </citation>
    <scope>NUCLEOTIDE SEQUENCE [LARGE SCALE GENOMIC DNA]</scope>
    <source>
        <strain evidence="1 2">KR</strain>
    </source>
</reference>
<accession>A0A269XU36</accession>
<gene>
    <name evidence="1" type="ORF">B8X00_13105</name>
</gene>
<evidence type="ECO:0008006" key="3">
    <source>
        <dbReference type="Google" id="ProtNLM"/>
    </source>
</evidence>
<keyword evidence="2" id="KW-1185">Reference proteome</keyword>
<protein>
    <recommendedName>
        <fullName evidence="3">Replication protein</fullName>
    </recommendedName>
</protein>
<evidence type="ECO:0000313" key="1">
    <source>
        <dbReference type="EMBL" id="PAK76788.1"/>
    </source>
</evidence>
<sequence length="402" mass="44870">MSDTKYHAVYVSQSLFFEPKTKAGPHKTSANKPGVACLTHVWVDIDAYKVVPGWLDMSFDEQASLLVGEAMLAGLPVPSLVVSSGRGAYLIWRLEDPIWNISATKNGRKPGSIIEAINRHFARQLLHIGSDMKCVDMTRVLRAEGSRHTAITGATVRVIHDSKMSYSVADLRSALPWSREQVKAHKTAKKARKKAKVEEAKKSPTRVYDFAGEKAKREPGFTGFKYAHLILTDLRKLADLRWGGEVAEGYRDAFAHLAVSAVARYHKNPETLLCVAERVAGDIVCFDEQFSQHNQTAVELLKTGRKYAYSAQAMSDMLNVTPAEAEHLFVLCPASLKERRKKTQQRRAKGMVDRETYNQKRLEGSAEALKPWDTLGISRRTYYNRIKAGLIALPKVETVVSA</sequence>
<dbReference type="InterPro" id="IPR013321">
    <property type="entry name" value="Arc_rbn_hlx_hlx"/>
</dbReference>
<dbReference type="Gene3D" id="1.10.1220.10">
    <property type="entry name" value="Met repressor-like"/>
    <property type="match status" value="1"/>
</dbReference>
<name>A0A269XU36_9PROT</name>